<evidence type="ECO:0000256" key="9">
    <source>
        <dbReference type="ARBA" id="ARBA00023049"/>
    </source>
</evidence>
<organism evidence="12 13">
    <name type="scientific">Grifola frondosa</name>
    <name type="common">Maitake</name>
    <name type="synonym">Polyporus frondosus</name>
    <dbReference type="NCBI Taxonomy" id="5627"/>
    <lineage>
        <taxon>Eukaryota</taxon>
        <taxon>Fungi</taxon>
        <taxon>Dikarya</taxon>
        <taxon>Basidiomycota</taxon>
        <taxon>Agaricomycotina</taxon>
        <taxon>Agaricomycetes</taxon>
        <taxon>Polyporales</taxon>
        <taxon>Grifolaceae</taxon>
        <taxon>Grifola</taxon>
    </lineage>
</organism>
<comment type="caution">
    <text evidence="12">The sequence shown here is derived from an EMBL/GenBank/DDBJ whole genome shotgun (WGS) entry which is preliminary data.</text>
</comment>
<keyword evidence="8" id="KW-0862">Zinc</keyword>
<dbReference type="Pfam" id="PF00246">
    <property type="entry name" value="Peptidase_M14"/>
    <property type="match status" value="1"/>
</dbReference>
<evidence type="ECO:0000256" key="2">
    <source>
        <dbReference type="ARBA" id="ARBA00005988"/>
    </source>
</evidence>
<dbReference type="GO" id="GO:0006508">
    <property type="term" value="P:proteolysis"/>
    <property type="evidence" value="ECO:0007669"/>
    <property type="project" value="UniProtKB-KW"/>
</dbReference>
<keyword evidence="5" id="KW-0479">Metal-binding</keyword>
<comment type="cofactor">
    <cofactor evidence="1">
        <name>Zn(2+)</name>
        <dbReference type="ChEBI" id="CHEBI:29105"/>
    </cofactor>
</comment>
<dbReference type="OrthoDB" id="3626597at2759"/>
<dbReference type="GO" id="GO:0005615">
    <property type="term" value="C:extracellular space"/>
    <property type="evidence" value="ECO:0007669"/>
    <property type="project" value="TreeGrafter"/>
</dbReference>
<evidence type="ECO:0000256" key="10">
    <source>
        <dbReference type="PROSITE-ProRule" id="PRU01379"/>
    </source>
</evidence>
<dbReference type="Proteomes" id="UP000092993">
    <property type="component" value="Unassembled WGS sequence"/>
</dbReference>
<evidence type="ECO:0000313" key="12">
    <source>
        <dbReference type="EMBL" id="OBZ77986.1"/>
    </source>
</evidence>
<evidence type="ECO:0000256" key="6">
    <source>
        <dbReference type="ARBA" id="ARBA00022729"/>
    </source>
</evidence>
<dbReference type="GO" id="GO:0004181">
    <property type="term" value="F:metallocarboxypeptidase activity"/>
    <property type="evidence" value="ECO:0007669"/>
    <property type="project" value="InterPro"/>
</dbReference>
<dbReference type="InterPro" id="IPR000834">
    <property type="entry name" value="Peptidase_M14"/>
</dbReference>
<evidence type="ECO:0000256" key="5">
    <source>
        <dbReference type="ARBA" id="ARBA00022723"/>
    </source>
</evidence>
<dbReference type="Gene3D" id="3.40.630.10">
    <property type="entry name" value="Zn peptidases"/>
    <property type="match status" value="1"/>
</dbReference>
<sequence length="219" mass="24747">MGAMLKTCLVIFQEFHIVPIPNPDGYVYTWETDRYWYKNRQILGPNEKCIGLDMNRNWRGVLPKVPDPCSHWYPGHRPFESPEVNNIANYITTLPALKAYVDLRSYGQMLSIPYSFHCKKAPKDAEDLMEAALGAVSAIKQVHGTAFTSGSLCSMLYKAPGNVVDWMYARAGVKFSYSVFLRDTGTYGFSLPAEWIRPVGEETANMIQFLAGFISSRKP</sequence>
<evidence type="ECO:0000313" key="13">
    <source>
        <dbReference type="Proteomes" id="UP000092993"/>
    </source>
</evidence>
<proteinExistence type="inferred from homology"/>
<dbReference type="GO" id="GO:0008270">
    <property type="term" value="F:zinc ion binding"/>
    <property type="evidence" value="ECO:0007669"/>
    <property type="project" value="InterPro"/>
</dbReference>
<dbReference type="PANTHER" id="PTHR11705">
    <property type="entry name" value="PROTEASE FAMILY M14 CARBOXYPEPTIDASE A,B"/>
    <property type="match status" value="1"/>
</dbReference>
<dbReference type="PROSITE" id="PS52035">
    <property type="entry name" value="PEPTIDASE_M14"/>
    <property type="match status" value="1"/>
</dbReference>
<feature type="domain" description="Peptidase M14" evidence="11">
    <location>
        <begin position="1"/>
        <end position="214"/>
    </location>
</feature>
<evidence type="ECO:0000256" key="4">
    <source>
        <dbReference type="ARBA" id="ARBA00022670"/>
    </source>
</evidence>
<keyword evidence="6" id="KW-0732">Signal</keyword>
<keyword evidence="3 12" id="KW-0121">Carboxypeptidase</keyword>
<evidence type="ECO:0000256" key="7">
    <source>
        <dbReference type="ARBA" id="ARBA00022801"/>
    </source>
</evidence>
<dbReference type="SMART" id="SM00631">
    <property type="entry name" value="Zn_pept"/>
    <property type="match status" value="1"/>
</dbReference>
<reference evidence="12 13" key="1">
    <citation type="submission" date="2016-03" db="EMBL/GenBank/DDBJ databases">
        <title>Whole genome sequencing of Grifola frondosa 9006-11.</title>
        <authorList>
            <person name="Min B."/>
            <person name="Park H."/>
            <person name="Kim J.-G."/>
            <person name="Cho H."/>
            <person name="Oh Y.-L."/>
            <person name="Kong W.-S."/>
            <person name="Choi I.-G."/>
        </authorList>
    </citation>
    <scope>NUCLEOTIDE SEQUENCE [LARGE SCALE GENOMIC DNA]</scope>
    <source>
        <strain evidence="12 13">9006-11</strain>
    </source>
</reference>
<dbReference type="STRING" id="5627.A0A1C7MNK9"/>
<dbReference type="SUPFAM" id="SSF53187">
    <property type="entry name" value="Zn-dependent exopeptidases"/>
    <property type="match status" value="1"/>
</dbReference>
<evidence type="ECO:0000256" key="8">
    <source>
        <dbReference type="ARBA" id="ARBA00022833"/>
    </source>
</evidence>
<dbReference type="FunFam" id="3.40.630.10:FF:000084">
    <property type="entry name" value="Carboxypeptidase B2"/>
    <property type="match status" value="1"/>
</dbReference>
<evidence type="ECO:0000256" key="1">
    <source>
        <dbReference type="ARBA" id="ARBA00001947"/>
    </source>
</evidence>
<dbReference type="AlphaFoldDB" id="A0A1C7MNK9"/>
<gene>
    <name evidence="12" type="primary">Cpa2</name>
    <name evidence="12" type="ORF">A0H81_01862</name>
</gene>
<dbReference type="OMA" id="AMSATHG"/>
<keyword evidence="13" id="KW-1185">Reference proteome</keyword>
<accession>A0A1C7MNK9</accession>
<evidence type="ECO:0000259" key="11">
    <source>
        <dbReference type="PROSITE" id="PS52035"/>
    </source>
</evidence>
<dbReference type="EMBL" id="LUGG01000002">
    <property type="protein sequence ID" value="OBZ77986.1"/>
    <property type="molecule type" value="Genomic_DNA"/>
</dbReference>
<keyword evidence="4" id="KW-0645">Protease</keyword>
<comment type="similarity">
    <text evidence="2 10">Belongs to the peptidase M14 family.</text>
</comment>
<comment type="caution">
    <text evidence="10">Lacks conserved residue(s) required for the propagation of feature annotation.</text>
</comment>
<name>A0A1C7MNK9_GRIFR</name>
<keyword evidence="9" id="KW-0482">Metalloprotease</keyword>
<dbReference type="PANTHER" id="PTHR11705:SF143">
    <property type="entry name" value="SLL0236 PROTEIN"/>
    <property type="match status" value="1"/>
</dbReference>
<protein>
    <submittedName>
        <fullName evidence="12">Carboxypeptidase A2</fullName>
    </submittedName>
</protein>
<evidence type="ECO:0000256" key="3">
    <source>
        <dbReference type="ARBA" id="ARBA00022645"/>
    </source>
</evidence>
<keyword evidence="7" id="KW-0378">Hydrolase</keyword>